<protein>
    <recommendedName>
        <fullName evidence="3">Nicastrin</fullName>
    </recommendedName>
</protein>
<accession>A0AAE1Q6D7</accession>
<reference evidence="11" key="1">
    <citation type="submission" date="2023-11" db="EMBL/GenBank/DDBJ databases">
        <title>Genome assemblies of two species of porcelain crab, Petrolisthes cinctipes and Petrolisthes manimaculis (Anomura: Porcellanidae).</title>
        <authorList>
            <person name="Angst P."/>
        </authorList>
    </citation>
    <scope>NUCLEOTIDE SEQUENCE</scope>
    <source>
        <strain evidence="11">PB745_02</strain>
        <tissue evidence="11">Gill</tissue>
    </source>
</reference>
<dbReference type="AlphaFoldDB" id="A0AAE1Q6D7"/>
<keyword evidence="4" id="KW-0812">Transmembrane</keyword>
<feature type="domain" description="Nicastrin small lobe" evidence="10">
    <location>
        <begin position="46"/>
        <end position="222"/>
    </location>
</feature>
<dbReference type="PANTHER" id="PTHR21092:SF0">
    <property type="entry name" value="NICASTRIN"/>
    <property type="match status" value="1"/>
</dbReference>
<evidence type="ECO:0000313" key="12">
    <source>
        <dbReference type="Proteomes" id="UP001292094"/>
    </source>
</evidence>
<evidence type="ECO:0000256" key="7">
    <source>
        <dbReference type="ARBA" id="ARBA00022989"/>
    </source>
</evidence>
<dbReference type="Pfam" id="PF18266">
    <property type="entry name" value="Ncstrn_small"/>
    <property type="match status" value="1"/>
</dbReference>
<dbReference type="InterPro" id="IPR008710">
    <property type="entry name" value="Nicastrin"/>
</dbReference>
<name>A0AAE1Q6D7_9EUCA</name>
<keyword evidence="5" id="KW-0732">Signal</keyword>
<keyword evidence="7" id="KW-1133">Transmembrane helix</keyword>
<dbReference type="GO" id="GO:0016485">
    <property type="term" value="P:protein processing"/>
    <property type="evidence" value="ECO:0007669"/>
    <property type="project" value="InterPro"/>
</dbReference>
<comment type="caution">
    <text evidence="11">The sequence shown here is derived from an EMBL/GenBank/DDBJ whole genome shotgun (WGS) entry which is preliminary data.</text>
</comment>
<dbReference type="GO" id="GO:0007220">
    <property type="term" value="P:Notch receptor processing"/>
    <property type="evidence" value="ECO:0007669"/>
    <property type="project" value="TreeGrafter"/>
</dbReference>
<evidence type="ECO:0000256" key="5">
    <source>
        <dbReference type="ARBA" id="ARBA00022729"/>
    </source>
</evidence>
<keyword evidence="8" id="KW-0472">Membrane</keyword>
<evidence type="ECO:0000256" key="9">
    <source>
        <dbReference type="ARBA" id="ARBA00023180"/>
    </source>
</evidence>
<evidence type="ECO:0000259" key="10">
    <source>
        <dbReference type="Pfam" id="PF18266"/>
    </source>
</evidence>
<evidence type="ECO:0000313" key="11">
    <source>
        <dbReference type="EMBL" id="KAK4320410.1"/>
    </source>
</evidence>
<evidence type="ECO:0000256" key="2">
    <source>
        <dbReference type="ARBA" id="ARBA00007717"/>
    </source>
</evidence>
<evidence type="ECO:0000256" key="8">
    <source>
        <dbReference type="ARBA" id="ARBA00023136"/>
    </source>
</evidence>
<evidence type="ECO:0000256" key="1">
    <source>
        <dbReference type="ARBA" id="ARBA00004479"/>
    </source>
</evidence>
<dbReference type="Gene3D" id="3.40.630.10">
    <property type="entry name" value="Zn peptidases"/>
    <property type="match status" value="1"/>
</dbReference>
<dbReference type="SUPFAM" id="SSF53187">
    <property type="entry name" value="Zn-dependent exopeptidases"/>
    <property type="match status" value="1"/>
</dbReference>
<sequence>MAATCVRPSPLTMFWCYCFYITTFLTLVHGDRVMNKIYVDIQGDMACFKRFNGTHEIGCTSGFYGNSGVIHVIQNQSDLQWVYDKGPHKPYVLAIPPQFLTPQVLKQAEDSGKVSGIVVMVEENFNPQVLGEFSGESHCPNSELDLYKASFPEYSGYCEKNPWNPDGTSFLFMSWNFPVFLVDNQTSIDYIKQYYEDFNKPDVNGEPQPWPLLCMELNSNMFGTTNTEVCMRRSNLAGSQLHHVNFCDPLSDRNILAALNPMNASVELPEKSVTVVAARMDATSMFDNISPGANSAVSGLVTLLVAADALNRHKDAKVESSTKNILFVLFQGESWDYIGSSRMVWDMARGEFPFKYQENLSDQMSQINLTHIEHFIELNQVGEGMRATDSLLFLHTDPVSNSDPQISSETKKLLTLLQTSSSVANSSVTLEEVNAKIPLPPASFQSFLKKENISGTVITDHKEGFKNQFYQSIFDDYKNVKYEADGGASDRYHKHISHVASALATTLYTILTDEVKPITVNETLADTLLYCYMQNISCEMFRKFGEKISPSFFNEKPAKMYVSVGENNGLTYLTEKILAGLVGEKVDLDSDSCKVTSRYSVYQLFYSASIDNGTCFQSTVRGTVAQSPAFSIEGYDWQSGEYSTWTESGWQMTGLMIYLKPSVGEEVGLVCGGVVSVLLSLGVVYFMNSRADIIFGLPTPPAAC</sequence>
<dbReference type="Pfam" id="PF05450">
    <property type="entry name" value="Nicastrin"/>
    <property type="match status" value="1"/>
</dbReference>
<evidence type="ECO:0000256" key="3">
    <source>
        <dbReference type="ARBA" id="ARBA00015303"/>
    </source>
</evidence>
<dbReference type="InterPro" id="IPR041084">
    <property type="entry name" value="Ncstrn_small"/>
</dbReference>
<keyword evidence="12" id="KW-1185">Reference proteome</keyword>
<comment type="similarity">
    <text evidence="2">Belongs to the nicastrin family.</text>
</comment>
<dbReference type="GO" id="GO:0007219">
    <property type="term" value="P:Notch signaling pathway"/>
    <property type="evidence" value="ECO:0007669"/>
    <property type="project" value="UniProtKB-KW"/>
</dbReference>
<organism evidence="11 12">
    <name type="scientific">Petrolisthes manimaculis</name>
    <dbReference type="NCBI Taxonomy" id="1843537"/>
    <lineage>
        <taxon>Eukaryota</taxon>
        <taxon>Metazoa</taxon>
        <taxon>Ecdysozoa</taxon>
        <taxon>Arthropoda</taxon>
        <taxon>Crustacea</taxon>
        <taxon>Multicrustacea</taxon>
        <taxon>Malacostraca</taxon>
        <taxon>Eumalacostraca</taxon>
        <taxon>Eucarida</taxon>
        <taxon>Decapoda</taxon>
        <taxon>Pleocyemata</taxon>
        <taxon>Anomura</taxon>
        <taxon>Galatheoidea</taxon>
        <taxon>Porcellanidae</taxon>
        <taxon>Petrolisthes</taxon>
    </lineage>
</organism>
<dbReference type="GO" id="GO:0005886">
    <property type="term" value="C:plasma membrane"/>
    <property type="evidence" value="ECO:0007669"/>
    <property type="project" value="UniProtKB-ARBA"/>
</dbReference>
<proteinExistence type="inferred from homology"/>
<keyword evidence="6" id="KW-0914">Notch signaling pathway</keyword>
<gene>
    <name evidence="11" type="ORF">Pmani_008719</name>
</gene>
<evidence type="ECO:0000256" key="4">
    <source>
        <dbReference type="ARBA" id="ARBA00022692"/>
    </source>
</evidence>
<comment type="subcellular location">
    <subcellularLocation>
        <location evidence="1">Membrane</location>
        <topology evidence="1">Single-pass type I membrane protein</topology>
    </subcellularLocation>
</comment>
<keyword evidence="9" id="KW-0325">Glycoprotein</keyword>
<dbReference type="PANTHER" id="PTHR21092">
    <property type="entry name" value="NICASTRIN"/>
    <property type="match status" value="1"/>
</dbReference>
<evidence type="ECO:0000256" key="6">
    <source>
        <dbReference type="ARBA" id="ARBA00022976"/>
    </source>
</evidence>
<dbReference type="EMBL" id="JAWZYT010000671">
    <property type="protein sequence ID" value="KAK4320410.1"/>
    <property type="molecule type" value="Genomic_DNA"/>
</dbReference>
<dbReference type="Proteomes" id="UP001292094">
    <property type="component" value="Unassembled WGS sequence"/>
</dbReference>